<dbReference type="Proteomes" id="UP001601058">
    <property type="component" value="Unassembled WGS sequence"/>
</dbReference>
<organism evidence="1 2">
    <name type="scientific">Cytobacillus mangrovibacter</name>
    <dbReference type="NCBI Taxonomy" id="3299024"/>
    <lineage>
        <taxon>Bacteria</taxon>
        <taxon>Bacillati</taxon>
        <taxon>Bacillota</taxon>
        <taxon>Bacilli</taxon>
        <taxon>Bacillales</taxon>
        <taxon>Bacillaceae</taxon>
        <taxon>Cytobacillus</taxon>
    </lineage>
</organism>
<comment type="caution">
    <text evidence="1">The sequence shown here is derived from an EMBL/GenBank/DDBJ whole genome shotgun (WGS) entry which is preliminary data.</text>
</comment>
<keyword evidence="2" id="KW-1185">Reference proteome</keyword>
<name>A0ABW6JW06_9BACI</name>
<evidence type="ECO:0000313" key="2">
    <source>
        <dbReference type="Proteomes" id="UP001601058"/>
    </source>
</evidence>
<sequence>MDNDNVNLYNIYKSIEGVINLVPVAAPLKQVTKQSHSTGKTAMDIRKKRGVRTLAGKRLAELCKEGK</sequence>
<dbReference type="RefSeq" id="WP_389217338.1">
    <property type="nucleotide sequence ID" value="NZ_JBIACJ010000003.1"/>
</dbReference>
<reference evidence="1 2" key="1">
    <citation type="submission" date="2024-08" db="EMBL/GenBank/DDBJ databases">
        <title>Two novel Cytobacillus novel species.</title>
        <authorList>
            <person name="Liu G."/>
        </authorList>
    </citation>
    <scope>NUCLEOTIDE SEQUENCE [LARGE SCALE GENOMIC DNA]</scope>
    <source>
        <strain evidence="1 2">FJAT-53684</strain>
    </source>
</reference>
<protein>
    <submittedName>
        <fullName evidence="1">Uncharacterized protein</fullName>
    </submittedName>
</protein>
<accession>A0ABW6JW06</accession>
<proteinExistence type="predicted"/>
<gene>
    <name evidence="1" type="ORF">ACFYKT_06805</name>
</gene>
<evidence type="ECO:0000313" key="1">
    <source>
        <dbReference type="EMBL" id="MFE8696059.1"/>
    </source>
</evidence>
<dbReference type="EMBL" id="JBIACJ010000003">
    <property type="protein sequence ID" value="MFE8696059.1"/>
    <property type="molecule type" value="Genomic_DNA"/>
</dbReference>